<feature type="domain" description="PAS" evidence="2">
    <location>
        <begin position="133"/>
        <end position="203"/>
    </location>
</feature>
<dbReference type="HOGENOM" id="CLU_562490_0_0_5"/>
<gene>
    <name evidence="3" type="ordered locus">Rpdx1_3983</name>
</gene>
<feature type="domain" description="PAS" evidence="2">
    <location>
        <begin position="256"/>
        <end position="325"/>
    </location>
</feature>
<dbReference type="SUPFAM" id="SSF55785">
    <property type="entry name" value="PYP-like sensor domain (PAS domain)"/>
    <property type="match status" value="2"/>
</dbReference>
<protein>
    <submittedName>
        <fullName evidence="3">Transcriptional regulator PpsR</fullName>
    </submittedName>
</protein>
<dbReference type="SUPFAM" id="SSF46689">
    <property type="entry name" value="Homeodomain-like"/>
    <property type="match status" value="1"/>
</dbReference>
<dbReference type="InterPro" id="IPR000014">
    <property type="entry name" value="PAS"/>
</dbReference>
<dbReference type="InterPro" id="IPR009057">
    <property type="entry name" value="Homeodomain-like_sf"/>
</dbReference>
<dbReference type="SMART" id="SM00091">
    <property type="entry name" value="PAS"/>
    <property type="match status" value="2"/>
</dbReference>
<evidence type="ECO:0000313" key="3">
    <source>
        <dbReference type="EMBL" id="ADU45539.1"/>
    </source>
</evidence>
<dbReference type="Pfam" id="PF02954">
    <property type="entry name" value="HTH_8"/>
    <property type="match status" value="1"/>
</dbReference>
<dbReference type="OrthoDB" id="5499170at2"/>
<dbReference type="eggNOG" id="COG2204">
    <property type="taxonomic scope" value="Bacteria"/>
</dbReference>
<dbReference type="BioCyc" id="RPAL652103:RPDX1_RS19660-MONOMER"/>
<name>E6VJI9_RHOPX</name>
<dbReference type="EMBL" id="CP002418">
    <property type="protein sequence ID" value="ADU45539.1"/>
    <property type="molecule type" value="Genomic_DNA"/>
</dbReference>
<evidence type="ECO:0000313" key="4">
    <source>
        <dbReference type="Proteomes" id="UP000001402"/>
    </source>
</evidence>
<evidence type="ECO:0000259" key="2">
    <source>
        <dbReference type="SMART" id="SM00091"/>
    </source>
</evidence>
<sequence>MAPKSVHADITLLLDMEGVIREATLSPAMAAESVDGWLGRLWSDIAGDGGGEKVRRMVEDARRSGISAFRQINQPFPSGIEIPIEFTTMLLGDRTGMIAVGKNMQAVSELHSRLMAAQQAMERDYWRLRELETRYRLVFDAAADAVMIVSAGDMRIVEANRAAVGAISRVERINDDVVGRDFLAEVAAADRDAVRDMLAQVRERGSALSVLVHLGRYDRAWMLRGSLMSSERRQVFLLHFTPVTTSAIPEEADDDSVLRGLIDRIPDGFVALDSDGIVRHANQAFLDLVQVGSKPAAVGRSLGCWLGRPGADLTSLLTLLRRYKTVRLYQTTIRGELGSETEIEVSAVDGDDEQYIGVLLRNVARRLGEADDNDALRQALGPISKQLGRSSLRKLVKNAVSIVEQHYVKEALVRSRGNRTATAELLGLSRQSLYAKLSRYGFDDKGANSAAADKDGNGRSDDAED</sequence>
<dbReference type="Proteomes" id="UP000001402">
    <property type="component" value="Chromosome"/>
</dbReference>
<dbReference type="Gene3D" id="1.10.10.60">
    <property type="entry name" value="Homeodomain-like"/>
    <property type="match status" value="1"/>
</dbReference>
<dbReference type="Pfam" id="PF13188">
    <property type="entry name" value="PAS_8"/>
    <property type="match status" value="2"/>
</dbReference>
<feature type="region of interest" description="Disordered" evidence="1">
    <location>
        <begin position="443"/>
        <end position="465"/>
    </location>
</feature>
<dbReference type="PRINTS" id="PR01590">
    <property type="entry name" value="HTHFIS"/>
</dbReference>
<accession>E6VJI9</accession>
<dbReference type="Gene3D" id="1.20.5.430">
    <property type="match status" value="1"/>
</dbReference>
<dbReference type="GO" id="GO:0043565">
    <property type="term" value="F:sequence-specific DNA binding"/>
    <property type="evidence" value="ECO:0007669"/>
    <property type="project" value="InterPro"/>
</dbReference>
<dbReference type="NCBIfam" id="TIGR02040">
    <property type="entry name" value="PpsR-CrtJ"/>
    <property type="match status" value="1"/>
</dbReference>
<dbReference type="InterPro" id="IPR011785">
    <property type="entry name" value="Tscrpt_reg_PpsR-CrtJ"/>
</dbReference>
<evidence type="ECO:0000256" key="1">
    <source>
        <dbReference type="SAM" id="MobiDB-lite"/>
    </source>
</evidence>
<dbReference type="KEGG" id="rpx:Rpdx1_3983"/>
<proteinExistence type="predicted"/>
<dbReference type="AlphaFoldDB" id="E6VJI9"/>
<organism evidence="3 4">
    <name type="scientific">Rhodopseudomonas palustris (strain DX-1)</name>
    <dbReference type="NCBI Taxonomy" id="652103"/>
    <lineage>
        <taxon>Bacteria</taxon>
        <taxon>Pseudomonadati</taxon>
        <taxon>Pseudomonadota</taxon>
        <taxon>Alphaproteobacteria</taxon>
        <taxon>Hyphomicrobiales</taxon>
        <taxon>Nitrobacteraceae</taxon>
        <taxon>Rhodopseudomonas</taxon>
    </lineage>
</organism>
<dbReference type="InterPro" id="IPR002197">
    <property type="entry name" value="HTH_Fis"/>
</dbReference>
<reference evidence="3" key="1">
    <citation type="submission" date="2010-12" db="EMBL/GenBank/DDBJ databases">
        <title>Complete sequence of Rhodopseudomonas palustris DX-1.</title>
        <authorList>
            <consortium name="US DOE Joint Genome Institute"/>
            <person name="Lucas S."/>
            <person name="Copeland A."/>
            <person name="Lapidus A."/>
            <person name="Cheng J.-F."/>
            <person name="Goodwin L."/>
            <person name="Pitluck S."/>
            <person name="Misra M."/>
            <person name="Chertkov O."/>
            <person name="Detter J.C."/>
            <person name="Han C."/>
            <person name="Tapia R."/>
            <person name="Land M."/>
            <person name="Hauser L."/>
            <person name="Kyrpides N."/>
            <person name="Ivanova N."/>
            <person name="Ovchinnikova G."/>
            <person name="Logan B."/>
            <person name="Oda Y."/>
            <person name="Harwood C."/>
            <person name="Woyke T."/>
        </authorList>
    </citation>
    <scope>NUCLEOTIDE SEQUENCE [LARGE SCALE GENOMIC DNA]</scope>
    <source>
        <strain evidence="3">DX-1</strain>
    </source>
</reference>
<dbReference type="InterPro" id="IPR035965">
    <property type="entry name" value="PAS-like_dom_sf"/>
</dbReference>
<dbReference type="STRING" id="652103.Rpdx1_3983"/>
<dbReference type="CDD" id="cd00130">
    <property type="entry name" value="PAS"/>
    <property type="match status" value="1"/>
</dbReference>
<dbReference type="Gene3D" id="3.30.450.20">
    <property type="entry name" value="PAS domain"/>
    <property type="match status" value="2"/>
</dbReference>